<protein>
    <recommendedName>
        <fullName evidence="4">Lipoprotein</fullName>
    </recommendedName>
</protein>
<dbReference type="EMBL" id="PFAP01000004">
    <property type="protein sequence ID" value="PIR94506.1"/>
    <property type="molecule type" value="Genomic_DNA"/>
</dbReference>
<evidence type="ECO:0000256" key="1">
    <source>
        <dbReference type="SAM" id="SignalP"/>
    </source>
</evidence>
<dbReference type="AlphaFoldDB" id="A0A2H0V5X4"/>
<dbReference type="PROSITE" id="PS51257">
    <property type="entry name" value="PROKAR_LIPOPROTEIN"/>
    <property type="match status" value="1"/>
</dbReference>
<gene>
    <name evidence="2" type="ORF">COT97_01000</name>
</gene>
<evidence type="ECO:0000313" key="3">
    <source>
        <dbReference type="Proteomes" id="UP000229901"/>
    </source>
</evidence>
<feature type="signal peptide" evidence="1">
    <location>
        <begin position="1"/>
        <end position="25"/>
    </location>
</feature>
<dbReference type="Proteomes" id="UP000229901">
    <property type="component" value="Unassembled WGS sequence"/>
</dbReference>
<feature type="chain" id="PRO_5013628177" description="Lipoprotein" evidence="1">
    <location>
        <begin position="26"/>
        <end position="158"/>
    </location>
</feature>
<reference evidence="3" key="1">
    <citation type="submission" date="2017-09" db="EMBL/GenBank/DDBJ databases">
        <title>Depth-based differentiation of microbial function through sediment-hosted aquifers and enrichment of novel symbionts in the deep terrestrial subsurface.</title>
        <authorList>
            <person name="Probst A.J."/>
            <person name="Ladd B."/>
            <person name="Jarett J.K."/>
            <person name="Geller-Mcgrath D.E."/>
            <person name="Sieber C.M.K."/>
            <person name="Emerson J.B."/>
            <person name="Anantharaman K."/>
            <person name="Thomas B.C."/>
            <person name="Malmstrom R."/>
            <person name="Stieglmeier M."/>
            <person name="Klingl A."/>
            <person name="Woyke T."/>
            <person name="Ryan C.M."/>
            <person name="Banfield J.F."/>
        </authorList>
    </citation>
    <scope>NUCLEOTIDE SEQUENCE [LARGE SCALE GENOMIC DNA]</scope>
</reference>
<keyword evidence="1" id="KW-0732">Signal</keyword>
<sequence>MKTIIFMLMSMLVLVVACHSGRSDSASEVGVVDGKVKVTRAEMDRVVDIYWEATEAGTQVIMIPTDLGRVYVHCTLASTVMLPADMDAITEYEYNLLARFAVVQECFGGDLKLAKRSQFGEYSPPGVTMSNFAFMTKRVGDGQDKYCFYSERPTVNCN</sequence>
<evidence type="ECO:0000313" key="2">
    <source>
        <dbReference type="EMBL" id="PIR94506.1"/>
    </source>
</evidence>
<comment type="caution">
    <text evidence="2">The sequence shown here is derived from an EMBL/GenBank/DDBJ whole genome shotgun (WGS) entry which is preliminary data.</text>
</comment>
<proteinExistence type="predicted"/>
<organism evidence="2 3">
    <name type="scientific">Candidatus Falkowbacteria bacterium CG10_big_fil_rev_8_21_14_0_10_39_11</name>
    <dbReference type="NCBI Taxonomy" id="1974565"/>
    <lineage>
        <taxon>Bacteria</taxon>
        <taxon>Candidatus Falkowiibacteriota</taxon>
    </lineage>
</organism>
<name>A0A2H0V5X4_9BACT</name>
<accession>A0A2H0V5X4</accession>
<evidence type="ECO:0008006" key="4">
    <source>
        <dbReference type="Google" id="ProtNLM"/>
    </source>
</evidence>